<keyword evidence="2" id="KW-0732">Signal</keyword>
<accession>A0A409W147</accession>
<dbReference type="EMBL" id="NHYE01005467">
    <property type="protein sequence ID" value="PPQ72232.1"/>
    <property type="molecule type" value="Genomic_DNA"/>
</dbReference>
<dbReference type="Proteomes" id="UP000284706">
    <property type="component" value="Unassembled WGS sequence"/>
</dbReference>
<gene>
    <name evidence="3" type="ORF">CVT26_006991</name>
</gene>
<dbReference type="OrthoDB" id="3026155at2759"/>
<evidence type="ECO:0000313" key="4">
    <source>
        <dbReference type="Proteomes" id="UP000284706"/>
    </source>
</evidence>
<organism evidence="3 4">
    <name type="scientific">Gymnopilus dilepis</name>
    <dbReference type="NCBI Taxonomy" id="231916"/>
    <lineage>
        <taxon>Eukaryota</taxon>
        <taxon>Fungi</taxon>
        <taxon>Dikarya</taxon>
        <taxon>Basidiomycota</taxon>
        <taxon>Agaricomycotina</taxon>
        <taxon>Agaricomycetes</taxon>
        <taxon>Agaricomycetidae</taxon>
        <taxon>Agaricales</taxon>
        <taxon>Agaricineae</taxon>
        <taxon>Hymenogastraceae</taxon>
        <taxon>Gymnopilus</taxon>
    </lineage>
</organism>
<name>A0A409W147_9AGAR</name>
<feature type="chain" id="PRO_5019005410" evidence="2">
    <location>
        <begin position="17"/>
        <end position="447"/>
    </location>
</feature>
<proteinExistence type="predicted"/>
<dbReference type="SUPFAM" id="SSF58100">
    <property type="entry name" value="Bacterial hemolysins"/>
    <property type="match status" value="1"/>
</dbReference>
<feature type="coiled-coil region" evidence="1">
    <location>
        <begin position="175"/>
        <end position="238"/>
    </location>
</feature>
<evidence type="ECO:0000313" key="3">
    <source>
        <dbReference type="EMBL" id="PPQ72232.1"/>
    </source>
</evidence>
<keyword evidence="4" id="KW-1185">Reference proteome</keyword>
<dbReference type="Gene3D" id="1.20.1170.10">
    <property type="match status" value="1"/>
</dbReference>
<comment type="caution">
    <text evidence="3">The sequence shown here is derived from an EMBL/GenBank/DDBJ whole genome shotgun (WGS) entry which is preliminary data.</text>
</comment>
<reference evidence="3 4" key="1">
    <citation type="journal article" date="2018" name="Evol. Lett.">
        <title>Horizontal gene cluster transfer increased hallucinogenic mushroom diversity.</title>
        <authorList>
            <person name="Reynolds H.T."/>
            <person name="Vijayakumar V."/>
            <person name="Gluck-Thaler E."/>
            <person name="Korotkin H.B."/>
            <person name="Matheny P.B."/>
            <person name="Slot J.C."/>
        </authorList>
    </citation>
    <scope>NUCLEOTIDE SEQUENCE [LARGE SCALE GENOMIC DNA]</scope>
    <source>
        <strain evidence="3 4">SRW20</strain>
    </source>
</reference>
<protein>
    <submittedName>
        <fullName evidence="3">Uncharacterized protein</fullName>
    </submittedName>
</protein>
<evidence type="ECO:0000256" key="1">
    <source>
        <dbReference type="SAM" id="Coils"/>
    </source>
</evidence>
<dbReference type="AlphaFoldDB" id="A0A409W147"/>
<keyword evidence="1" id="KW-0175">Coiled coil</keyword>
<dbReference type="InParanoid" id="A0A409W147"/>
<sequence>MKSVLSLALLAHSALGGMLLHGSAVERSYPPILVGRFLHRRQSTPVVGNLSASQAQAGFEAMCSSASSPSGSSAITADINNVTVNSLAIETEFRNVAAQLAFIDSENLNNGKTFAPAWNDLAQAWTNILWASRDTASDTVAYCQEFIDTIMPAALAESTTAPVGIELLQLYISEAESLEAQAQMTSDAFSALEKNLTTFTTMFNNFAVQLKQTDDGTIDSLLHDIAALNATISQLDKEINDIALALGVTVFVTVGASALLPEFAPLILGAGVIAVGGEAAAWGVLAKERSNDANQRSQDQAMVQELQQQETAIAQANSTLHSISNVTVPTMVTQLSAFVSIWNSVVSDCEQAKSYLNMTIQQSPIAPILPMTVWATFNHVPCIYEQVIPALNLYASGIDSSMIPPPTQGQLSLSSNWKKLTTTQFHARVQSMVSATLAKQVDTQAWI</sequence>
<feature type="signal peptide" evidence="2">
    <location>
        <begin position="1"/>
        <end position="16"/>
    </location>
</feature>
<evidence type="ECO:0000256" key="2">
    <source>
        <dbReference type="SAM" id="SignalP"/>
    </source>
</evidence>